<gene>
    <name evidence="2" type="ORF">SMRZ_LOCUS828</name>
</gene>
<evidence type="ECO:0000313" key="3">
    <source>
        <dbReference type="Proteomes" id="UP000277204"/>
    </source>
</evidence>
<dbReference type="AlphaFoldDB" id="A0A3P7WQV6"/>
<keyword evidence="1" id="KW-0812">Transmembrane</keyword>
<evidence type="ECO:0000256" key="1">
    <source>
        <dbReference type="SAM" id="Phobius"/>
    </source>
</evidence>
<keyword evidence="3" id="KW-1185">Reference proteome</keyword>
<reference evidence="2 3" key="1">
    <citation type="submission" date="2018-11" db="EMBL/GenBank/DDBJ databases">
        <authorList>
            <consortium name="Pathogen Informatics"/>
        </authorList>
    </citation>
    <scope>NUCLEOTIDE SEQUENCE [LARGE SCALE GENOMIC DNA]</scope>
    <source>
        <strain evidence="2 3">Zambia</strain>
    </source>
</reference>
<evidence type="ECO:0000313" key="2">
    <source>
        <dbReference type="EMBL" id="VDO49377.1"/>
    </source>
</evidence>
<accession>A0A3P7WQV6</accession>
<protein>
    <submittedName>
        <fullName evidence="2">Uncharacterized protein</fullName>
    </submittedName>
</protein>
<feature type="transmembrane region" description="Helical" evidence="1">
    <location>
        <begin position="21"/>
        <end position="38"/>
    </location>
</feature>
<dbReference type="EMBL" id="UZAI01000162">
    <property type="protein sequence ID" value="VDO49377.1"/>
    <property type="molecule type" value="Genomic_DNA"/>
</dbReference>
<proteinExistence type="predicted"/>
<keyword evidence="1" id="KW-1133">Transmembrane helix</keyword>
<sequence>MMTSSMEILLKIVLMMMMKRANYSMLAVMKPLLLVLLSL</sequence>
<organism evidence="2 3">
    <name type="scientific">Schistosoma margrebowiei</name>
    <dbReference type="NCBI Taxonomy" id="48269"/>
    <lineage>
        <taxon>Eukaryota</taxon>
        <taxon>Metazoa</taxon>
        <taxon>Spiralia</taxon>
        <taxon>Lophotrochozoa</taxon>
        <taxon>Platyhelminthes</taxon>
        <taxon>Trematoda</taxon>
        <taxon>Digenea</taxon>
        <taxon>Strigeidida</taxon>
        <taxon>Schistosomatoidea</taxon>
        <taxon>Schistosomatidae</taxon>
        <taxon>Schistosoma</taxon>
    </lineage>
</organism>
<dbReference type="Proteomes" id="UP000277204">
    <property type="component" value="Unassembled WGS sequence"/>
</dbReference>
<name>A0A3P7WQV6_9TREM</name>
<keyword evidence="1" id="KW-0472">Membrane</keyword>